<evidence type="ECO:0000313" key="2">
    <source>
        <dbReference type="Proteomes" id="UP000252519"/>
    </source>
</evidence>
<evidence type="ECO:0000313" key="1">
    <source>
        <dbReference type="EMBL" id="RCN42437.1"/>
    </source>
</evidence>
<proteinExistence type="predicted"/>
<sequence length="79" mass="8720">MRAVWCRPRPSDDGVASIQLLDIIAEETSKPSWSADDEMSVEFVLRELAQRVGSNTGGPVHMLRSLADQALTEKGVKHE</sequence>
<keyword evidence="2" id="KW-1185">Reference proteome</keyword>
<accession>A0A368GHU0</accession>
<protein>
    <submittedName>
        <fullName evidence="1">Uncharacterized protein</fullName>
    </submittedName>
</protein>
<dbReference type="EMBL" id="JOJR01000194">
    <property type="protein sequence ID" value="RCN42437.1"/>
    <property type="molecule type" value="Genomic_DNA"/>
</dbReference>
<dbReference type="AlphaFoldDB" id="A0A368GHU0"/>
<comment type="caution">
    <text evidence="1">The sequence shown here is derived from an EMBL/GenBank/DDBJ whole genome shotgun (WGS) entry which is preliminary data.</text>
</comment>
<dbReference type="OrthoDB" id="5852932at2759"/>
<reference evidence="1 2" key="1">
    <citation type="submission" date="2014-10" db="EMBL/GenBank/DDBJ databases">
        <title>Draft genome of the hookworm Ancylostoma caninum.</title>
        <authorList>
            <person name="Mitreva M."/>
        </authorList>
    </citation>
    <scope>NUCLEOTIDE SEQUENCE [LARGE SCALE GENOMIC DNA]</scope>
    <source>
        <strain evidence="1 2">Baltimore</strain>
    </source>
</reference>
<dbReference type="STRING" id="29170.A0A368GHU0"/>
<dbReference type="Proteomes" id="UP000252519">
    <property type="component" value="Unassembled WGS sequence"/>
</dbReference>
<gene>
    <name evidence="1" type="ORF">ANCCAN_11586</name>
</gene>
<name>A0A368GHU0_ANCCA</name>
<organism evidence="1 2">
    <name type="scientific">Ancylostoma caninum</name>
    <name type="common">Dog hookworm</name>
    <dbReference type="NCBI Taxonomy" id="29170"/>
    <lineage>
        <taxon>Eukaryota</taxon>
        <taxon>Metazoa</taxon>
        <taxon>Ecdysozoa</taxon>
        <taxon>Nematoda</taxon>
        <taxon>Chromadorea</taxon>
        <taxon>Rhabditida</taxon>
        <taxon>Rhabditina</taxon>
        <taxon>Rhabditomorpha</taxon>
        <taxon>Strongyloidea</taxon>
        <taxon>Ancylostomatidae</taxon>
        <taxon>Ancylostomatinae</taxon>
        <taxon>Ancylostoma</taxon>
    </lineage>
</organism>